<keyword evidence="3" id="KW-1185">Reference proteome</keyword>
<dbReference type="AlphaFoldDB" id="A0A0B2ADQ6"/>
<evidence type="ECO:0000313" key="2">
    <source>
        <dbReference type="EMBL" id="KHL01739.1"/>
    </source>
</evidence>
<dbReference type="EMBL" id="JTDL01000139">
    <property type="protein sequence ID" value="KHL01739.1"/>
    <property type="molecule type" value="Genomic_DNA"/>
</dbReference>
<protein>
    <recommendedName>
        <fullName evidence="1">RES domain-containing protein</fullName>
    </recommendedName>
</protein>
<proteinExistence type="predicted"/>
<evidence type="ECO:0000259" key="1">
    <source>
        <dbReference type="Pfam" id="PF08808"/>
    </source>
</evidence>
<sequence length="215" mass="22916">MSGRSGPALPAPPTDLEGFPEERLAAGADVCRAVGTGRGAWWFACTGEGRFDLRMPYGTCYLAYHPRVAVRERLGPVFAQGGIIPSNTMEEMELVYLKLPDPSTLADLCHEDAADFGAIRELASGSWDDYSLTNDWAEAFRGHGFDGVQYLARFSSGRGPDAVGLFGDAGAQDWPEEERVTGEAAFDLAGLIDRVAPIPHSSATRILPPPGSAAG</sequence>
<reference evidence="2 3" key="1">
    <citation type="submission" date="2014-09" db="EMBL/GenBank/DDBJ databases">
        <title>Genome sequence of Sinomonas sp. MUSC 117.</title>
        <authorList>
            <person name="Lee L.-H."/>
        </authorList>
    </citation>
    <scope>NUCLEOTIDE SEQUENCE [LARGE SCALE GENOMIC DNA]</scope>
    <source>
        <strain evidence="2 3">MUSC 117</strain>
    </source>
</reference>
<dbReference type="OrthoDB" id="4481222at2"/>
<dbReference type="Proteomes" id="UP000030982">
    <property type="component" value="Unassembled WGS sequence"/>
</dbReference>
<gene>
    <name evidence="2" type="ORF">LK10_14765</name>
</gene>
<feature type="domain" description="RES" evidence="1">
    <location>
        <begin position="39"/>
        <end position="169"/>
    </location>
</feature>
<dbReference type="Pfam" id="PF08808">
    <property type="entry name" value="RES"/>
    <property type="match status" value="1"/>
</dbReference>
<organism evidence="2 3">
    <name type="scientific">Sinomonas humi</name>
    <dbReference type="NCBI Taxonomy" id="1338436"/>
    <lineage>
        <taxon>Bacteria</taxon>
        <taxon>Bacillati</taxon>
        <taxon>Actinomycetota</taxon>
        <taxon>Actinomycetes</taxon>
        <taxon>Micrococcales</taxon>
        <taxon>Micrococcaceae</taxon>
        <taxon>Sinomonas</taxon>
    </lineage>
</organism>
<evidence type="ECO:0000313" key="3">
    <source>
        <dbReference type="Proteomes" id="UP000030982"/>
    </source>
</evidence>
<accession>A0A0B2ADQ6</accession>
<comment type="caution">
    <text evidence="2">The sequence shown here is derived from an EMBL/GenBank/DDBJ whole genome shotgun (WGS) entry which is preliminary data.</text>
</comment>
<name>A0A0B2ADQ6_9MICC</name>
<dbReference type="RefSeq" id="WP_043125189.1">
    <property type="nucleotide sequence ID" value="NZ_JTDL01000139.1"/>
</dbReference>
<dbReference type="InterPro" id="IPR014914">
    <property type="entry name" value="RES_dom"/>
</dbReference>